<dbReference type="InterPro" id="IPR025850">
    <property type="entry name" value="SUKH-3"/>
</dbReference>
<dbReference type="Proteomes" id="UP001500618">
    <property type="component" value="Unassembled WGS sequence"/>
</dbReference>
<comment type="caution">
    <text evidence="1">The sequence shown here is derived from an EMBL/GenBank/DDBJ whole genome shotgun (WGS) entry which is preliminary data.</text>
</comment>
<proteinExistence type="predicted"/>
<dbReference type="RefSeq" id="WP_390624071.1">
    <property type="nucleotide sequence ID" value="NZ_BAAANY010000019.1"/>
</dbReference>
<name>A0ABN2HTB5_9ACTN</name>
<reference evidence="1 2" key="1">
    <citation type="journal article" date="2019" name="Int. J. Syst. Evol. Microbiol.">
        <title>The Global Catalogue of Microorganisms (GCM) 10K type strain sequencing project: providing services to taxonomists for standard genome sequencing and annotation.</title>
        <authorList>
            <consortium name="The Broad Institute Genomics Platform"/>
            <consortium name="The Broad Institute Genome Sequencing Center for Infectious Disease"/>
            <person name="Wu L."/>
            <person name="Ma J."/>
        </authorList>
    </citation>
    <scope>NUCLEOTIDE SEQUENCE [LARGE SCALE GENOMIC DNA]</scope>
    <source>
        <strain evidence="1 2">JCM 14718</strain>
    </source>
</reference>
<dbReference type="Pfam" id="PF14433">
    <property type="entry name" value="SUKH-3"/>
    <property type="match status" value="1"/>
</dbReference>
<evidence type="ECO:0000313" key="1">
    <source>
        <dbReference type="EMBL" id="GAA1693176.1"/>
    </source>
</evidence>
<evidence type="ECO:0000313" key="2">
    <source>
        <dbReference type="Proteomes" id="UP001500618"/>
    </source>
</evidence>
<keyword evidence="2" id="KW-1185">Reference proteome</keyword>
<protein>
    <recommendedName>
        <fullName evidence="3">SUKH-3 immunity protein of toxin-antitoxin system</fullName>
    </recommendedName>
</protein>
<gene>
    <name evidence="1" type="ORF">GCM10009765_48180</name>
</gene>
<evidence type="ECO:0008006" key="3">
    <source>
        <dbReference type="Google" id="ProtNLM"/>
    </source>
</evidence>
<organism evidence="1 2">
    <name type="scientific">Fodinicola feengrottensis</name>
    <dbReference type="NCBI Taxonomy" id="435914"/>
    <lineage>
        <taxon>Bacteria</taxon>
        <taxon>Bacillati</taxon>
        <taxon>Actinomycetota</taxon>
        <taxon>Actinomycetes</taxon>
        <taxon>Mycobacteriales</taxon>
        <taxon>Fodinicola</taxon>
    </lineage>
</organism>
<accession>A0ABN2HTB5</accession>
<dbReference type="EMBL" id="BAAANY010000019">
    <property type="protein sequence ID" value="GAA1693176.1"/>
    <property type="molecule type" value="Genomic_DNA"/>
</dbReference>
<sequence length="162" mass="17768">MSDLGSVHHDVLEALAKAGWTMGRQMDIESVVGEMVGIGYAENVHATSLLRDLLGLRIEPSNEQGANFTNAEPFIVDPLGAGRRHTDELDEMVQSLGGSYFPVGWWFCYSHVFVESAGSVVAYSAGLIWRLGASVEEGLEMMVRAHRPLVCIHSRKGQTPWP</sequence>